<sequence>MGVFESFSRIEEASKCHDQGQKGYFKKKKKVIVTCSSS</sequence>
<evidence type="ECO:0000313" key="1">
    <source>
        <dbReference type="EMBL" id="RID59706.1"/>
    </source>
</evidence>
<gene>
    <name evidence="1" type="ORF">BRARA_F02920</name>
</gene>
<proteinExistence type="predicted"/>
<protein>
    <submittedName>
        <fullName evidence="1">Uncharacterized protein</fullName>
    </submittedName>
</protein>
<name>A0A397Z953_BRACM</name>
<accession>A0A397Z953</accession>
<evidence type="ECO:0000313" key="2">
    <source>
        <dbReference type="Proteomes" id="UP000264353"/>
    </source>
</evidence>
<reference evidence="1 2" key="1">
    <citation type="submission" date="2018-06" db="EMBL/GenBank/DDBJ databases">
        <title>WGS assembly of Brassica rapa FPsc.</title>
        <authorList>
            <person name="Bowman J."/>
            <person name="Kohchi T."/>
            <person name="Yamato K."/>
            <person name="Jenkins J."/>
            <person name="Shu S."/>
            <person name="Ishizaki K."/>
            <person name="Yamaoka S."/>
            <person name="Nishihama R."/>
            <person name="Nakamura Y."/>
            <person name="Berger F."/>
            <person name="Adam C."/>
            <person name="Aki S."/>
            <person name="Althoff F."/>
            <person name="Araki T."/>
            <person name="Arteaga-Vazquez M."/>
            <person name="Balasubrmanian S."/>
            <person name="Bauer D."/>
            <person name="Boehm C."/>
            <person name="Briginshaw L."/>
            <person name="Caballero-Perez J."/>
            <person name="Catarino B."/>
            <person name="Chen F."/>
            <person name="Chiyoda S."/>
            <person name="Chovatia M."/>
            <person name="Davies K."/>
            <person name="Delmans M."/>
            <person name="Demura T."/>
            <person name="Dierschke T."/>
            <person name="Dolan L."/>
            <person name="Dorantes-Acosta A."/>
            <person name="Eklund D."/>
            <person name="Florent S."/>
            <person name="Flores-Sandoval E."/>
            <person name="Fujiyama A."/>
            <person name="Fukuzawa H."/>
            <person name="Galik B."/>
            <person name="Grimanelli D."/>
            <person name="Grimwood J."/>
            <person name="Grossniklaus U."/>
            <person name="Hamada T."/>
            <person name="Haseloff J."/>
            <person name="Hetherington A."/>
            <person name="Higo A."/>
            <person name="Hirakawa Y."/>
            <person name="Hundley H."/>
            <person name="Ikeda Y."/>
            <person name="Inoue K."/>
            <person name="Inoue S."/>
            <person name="Ishida S."/>
            <person name="Jia Q."/>
            <person name="Kakita M."/>
            <person name="Kanazawa T."/>
            <person name="Kawai Y."/>
            <person name="Kawashima T."/>
            <person name="Kennedy M."/>
            <person name="Kinose K."/>
            <person name="Kinoshita T."/>
            <person name="Kohara Y."/>
            <person name="Koide E."/>
            <person name="Komatsu K."/>
            <person name="Kopischke S."/>
            <person name="Kubo M."/>
            <person name="Kyozuka J."/>
            <person name="Lagercrantz U."/>
            <person name="Lin S."/>
            <person name="Lindquist E."/>
            <person name="Lipzen A."/>
            <person name="Lu C."/>
            <person name="Luna E."/>
            <person name="Martienssen R."/>
            <person name="Minamino N."/>
            <person name="Mizutani M."/>
            <person name="Mizutani M."/>
            <person name="Mochizuki N."/>
            <person name="Monte I."/>
            <person name="Mosher R."/>
            <person name="Nagasaki H."/>
            <person name="Nakagami H."/>
            <person name="Naramoto S."/>
            <person name="Nishitani K."/>
            <person name="Ohtani M."/>
            <person name="Okamoto T."/>
            <person name="Okumura M."/>
            <person name="Phillips J."/>
            <person name="Pollak B."/>
            <person name="Reinders A."/>
            <person name="Roevekamp M."/>
            <person name="Sano R."/>
            <person name="Sawa S."/>
            <person name="Schmid M."/>
            <person name="Shirakawa M."/>
            <person name="Solano R."/>
            <person name="Spunde A."/>
            <person name="Suetsugu N."/>
            <person name="Sugano S."/>
            <person name="Sugiyama A."/>
            <person name="Sun R."/>
            <person name="Suzuki Y."/>
            <person name="Takenaka M."/>
            <person name="Takezawa D."/>
            <person name="Tomogane H."/>
            <person name="Tsuzuki M."/>
            <person name="Ueda T."/>
            <person name="Umeda M."/>
            <person name="Ward J."/>
            <person name="Watanabe Y."/>
            <person name="Yazaki K."/>
            <person name="Yokoyama R."/>
            <person name="Yoshitake Y."/>
            <person name="Yotsui I."/>
            <person name="Zachgo S."/>
            <person name="Schmutz J."/>
        </authorList>
    </citation>
    <scope>NUCLEOTIDE SEQUENCE [LARGE SCALE GENOMIC DNA]</scope>
    <source>
        <strain evidence="2">cv. B-3</strain>
    </source>
</reference>
<dbReference type="Proteomes" id="UP000264353">
    <property type="component" value="Chromosome A6"/>
</dbReference>
<dbReference type="AlphaFoldDB" id="A0A397Z953"/>
<organism evidence="1 2">
    <name type="scientific">Brassica campestris</name>
    <name type="common">Field mustard</name>
    <dbReference type="NCBI Taxonomy" id="3711"/>
    <lineage>
        <taxon>Eukaryota</taxon>
        <taxon>Viridiplantae</taxon>
        <taxon>Streptophyta</taxon>
        <taxon>Embryophyta</taxon>
        <taxon>Tracheophyta</taxon>
        <taxon>Spermatophyta</taxon>
        <taxon>Magnoliopsida</taxon>
        <taxon>eudicotyledons</taxon>
        <taxon>Gunneridae</taxon>
        <taxon>Pentapetalae</taxon>
        <taxon>rosids</taxon>
        <taxon>malvids</taxon>
        <taxon>Brassicales</taxon>
        <taxon>Brassicaceae</taxon>
        <taxon>Brassiceae</taxon>
        <taxon>Brassica</taxon>
    </lineage>
</organism>
<dbReference type="EMBL" id="CM010633">
    <property type="protein sequence ID" value="RID59706.1"/>
    <property type="molecule type" value="Genomic_DNA"/>
</dbReference>